<evidence type="ECO:0000313" key="2">
    <source>
        <dbReference type="EMBL" id="VUZ43362.1"/>
    </source>
</evidence>
<gene>
    <name evidence="2" type="ORF">WMSIL1_LOCUS3608</name>
    <name evidence="1" type="ORF">WMSIL1_LOCUS4076</name>
</gene>
<evidence type="ECO:0000313" key="1">
    <source>
        <dbReference type="EMBL" id="VUZ43351.1"/>
    </source>
</evidence>
<reference evidence="1 3" key="1">
    <citation type="submission" date="2019-07" db="EMBL/GenBank/DDBJ databases">
        <authorList>
            <person name="Jastrzebski P J."/>
            <person name="Paukszto L."/>
            <person name="Jastrzebski P J."/>
        </authorList>
    </citation>
    <scope>NUCLEOTIDE SEQUENCE [LARGE SCALE GENOMIC DNA]</scope>
    <source>
        <strain evidence="1 3">WMS-il1</strain>
    </source>
</reference>
<dbReference type="AlphaFoldDB" id="A0A564Y7V4"/>
<keyword evidence="3" id="KW-1185">Reference proteome</keyword>
<dbReference type="Proteomes" id="UP000321570">
    <property type="component" value="Unassembled WGS sequence"/>
</dbReference>
<dbReference type="EMBL" id="CABIJS010000111">
    <property type="protein sequence ID" value="VUZ43351.1"/>
    <property type="molecule type" value="Genomic_DNA"/>
</dbReference>
<sequence length="69" mass="8063">MLLREFNRNNNHLCSSYFQPMNPADLISETMTGIVNRLWASFRFGSLEENQFRCLIFILGLLSPCYSEI</sequence>
<dbReference type="EMBL" id="CABIJS010000111">
    <property type="protein sequence ID" value="VUZ43362.1"/>
    <property type="molecule type" value="Genomic_DNA"/>
</dbReference>
<name>A0A564Y7V4_HYMDI</name>
<accession>A0A564Y7V4</accession>
<organism evidence="1 3">
    <name type="scientific">Hymenolepis diminuta</name>
    <name type="common">Rat tapeworm</name>
    <dbReference type="NCBI Taxonomy" id="6216"/>
    <lineage>
        <taxon>Eukaryota</taxon>
        <taxon>Metazoa</taxon>
        <taxon>Spiralia</taxon>
        <taxon>Lophotrochozoa</taxon>
        <taxon>Platyhelminthes</taxon>
        <taxon>Cestoda</taxon>
        <taxon>Eucestoda</taxon>
        <taxon>Cyclophyllidea</taxon>
        <taxon>Hymenolepididae</taxon>
        <taxon>Hymenolepis</taxon>
    </lineage>
</organism>
<proteinExistence type="predicted"/>
<evidence type="ECO:0000313" key="3">
    <source>
        <dbReference type="Proteomes" id="UP000321570"/>
    </source>
</evidence>
<protein>
    <submittedName>
        <fullName evidence="1">Uncharacterized protein</fullName>
    </submittedName>
</protein>